<evidence type="ECO:0000313" key="1">
    <source>
        <dbReference type="EMBL" id="PXX96894.1"/>
    </source>
</evidence>
<keyword evidence="2" id="KW-1185">Reference proteome</keyword>
<sequence length="59" mass="7125">MKIKHIHFRVLYIVIVNRLIFNNLQRSLHFNTKKLQLLGVLLFSGKMPFWIIVKKIESF</sequence>
<reference evidence="1 2" key="1">
    <citation type="submission" date="2018-05" db="EMBL/GenBank/DDBJ databases">
        <title>Marinifilum breve JC075T sp. nov., a marine bacterium isolated from Yongle Blue Hole in the South China Sea.</title>
        <authorList>
            <person name="Fu T."/>
        </authorList>
    </citation>
    <scope>NUCLEOTIDE SEQUENCE [LARGE SCALE GENOMIC DNA]</scope>
    <source>
        <strain evidence="1 2">JC075</strain>
    </source>
</reference>
<accession>A0A2V3ZSS8</accession>
<organism evidence="1 2">
    <name type="scientific">Marinifilum breve</name>
    <dbReference type="NCBI Taxonomy" id="2184082"/>
    <lineage>
        <taxon>Bacteria</taxon>
        <taxon>Pseudomonadati</taxon>
        <taxon>Bacteroidota</taxon>
        <taxon>Bacteroidia</taxon>
        <taxon>Marinilabiliales</taxon>
        <taxon>Marinifilaceae</taxon>
    </lineage>
</organism>
<gene>
    <name evidence="1" type="ORF">DF185_19840</name>
</gene>
<name>A0A2V3ZSS8_9BACT</name>
<dbReference type="Proteomes" id="UP000248079">
    <property type="component" value="Unassembled WGS sequence"/>
</dbReference>
<dbReference type="EMBL" id="QFLI01000011">
    <property type="protein sequence ID" value="PXX96894.1"/>
    <property type="molecule type" value="Genomic_DNA"/>
</dbReference>
<evidence type="ECO:0000313" key="2">
    <source>
        <dbReference type="Proteomes" id="UP000248079"/>
    </source>
</evidence>
<protein>
    <submittedName>
        <fullName evidence="1">Uncharacterized protein</fullName>
    </submittedName>
</protein>
<dbReference type="AlphaFoldDB" id="A0A2V3ZSS8"/>
<proteinExistence type="predicted"/>
<comment type="caution">
    <text evidence="1">The sequence shown here is derived from an EMBL/GenBank/DDBJ whole genome shotgun (WGS) entry which is preliminary data.</text>
</comment>